<proteinExistence type="predicted"/>
<accession>A0A6C0JAK1</accession>
<evidence type="ECO:0000313" key="1">
    <source>
        <dbReference type="EMBL" id="QHU02669.1"/>
    </source>
</evidence>
<dbReference type="AlphaFoldDB" id="A0A6C0JAK1"/>
<organism evidence="1">
    <name type="scientific">viral metagenome</name>
    <dbReference type="NCBI Taxonomy" id="1070528"/>
    <lineage>
        <taxon>unclassified sequences</taxon>
        <taxon>metagenomes</taxon>
        <taxon>organismal metagenomes</taxon>
    </lineage>
</organism>
<sequence>MNSFIDMKIFIISFSIGLLGVYLLGEDQRIVYVYPTQTNHKDIVLKSKSGDCFGFVATEVDCQDKTVVKFPIE</sequence>
<protein>
    <submittedName>
        <fullName evidence="1">Uncharacterized protein</fullName>
    </submittedName>
</protein>
<reference evidence="1" key="1">
    <citation type="journal article" date="2020" name="Nature">
        <title>Giant virus diversity and host interactions through global metagenomics.</title>
        <authorList>
            <person name="Schulz F."/>
            <person name="Roux S."/>
            <person name="Paez-Espino D."/>
            <person name="Jungbluth S."/>
            <person name="Walsh D.A."/>
            <person name="Denef V.J."/>
            <person name="McMahon K.D."/>
            <person name="Konstantinidis K.T."/>
            <person name="Eloe-Fadrosh E.A."/>
            <person name="Kyrpides N.C."/>
            <person name="Woyke T."/>
        </authorList>
    </citation>
    <scope>NUCLEOTIDE SEQUENCE</scope>
    <source>
        <strain evidence="1">GVMAG-M-3300025880-76</strain>
    </source>
</reference>
<dbReference type="EMBL" id="MN740361">
    <property type="protein sequence ID" value="QHU02669.1"/>
    <property type="molecule type" value="Genomic_DNA"/>
</dbReference>
<name>A0A6C0JAK1_9ZZZZ</name>